<dbReference type="EMBL" id="GU474911">
    <property type="protein sequence ID" value="ADI19140.1"/>
    <property type="molecule type" value="Genomic_DNA"/>
</dbReference>
<reference evidence="1" key="1">
    <citation type="journal article" date="2011" name="Environ. Microbiol.">
        <title>Time-series analyses of Monterey Bay coastal microbial picoplankton using a 'genome proxy' microarray.</title>
        <authorList>
            <person name="Rich V.I."/>
            <person name="Pham V.D."/>
            <person name="Eppley J."/>
            <person name="Shi Y."/>
            <person name="DeLong E.F."/>
        </authorList>
    </citation>
    <scope>NUCLEOTIDE SEQUENCE</scope>
</reference>
<accession>E0XXJ9</accession>
<name>E0XXJ9_9PROT</name>
<organism evidence="1">
    <name type="scientific">uncultured alpha proteobacterium HF0070_34E11</name>
    <dbReference type="NCBI Taxonomy" id="710807"/>
    <lineage>
        <taxon>Bacteria</taxon>
        <taxon>Pseudomonadati</taxon>
        <taxon>Pseudomonadota</taxon>
        <taxon>Alphaproteobacteria</taxon>
        <taxon>environmental samples</taxon>
    </lineage>
</organism>
<sequence>MRYSRCINFTLLAPSIWPLIEAFSKTEKKEGYERYLCKTSQNTGIIYEVFLNKKIASEKLDVLLGAQALKEQLLAKIAVSEGEII</sequence>
<proteinExistence type="predicted"/>
<dbReference type="AlphaFoldDB" id="E0XXJ9"/>
<evidence type="ECO:0000313" key="1">
    <source>
        <dbReference type="EMBL" id="ADI19140.1"/>
    </source>
</evidence>
<protein>
    <submittedName>
        <fullName evidence="1">Uncharacterized protein</fullName>
    </submittedName>
</protein>